<feature type="compositionally biased region" description="Low complexity" evidence="1">
    <location>
        <begin position="1"/>
        <end position="19"/>
    </location>
</feature>
<dbReference type="GO" id="GO:0008310">
    <property type="term" value="F:single-stranded DNA 3'-5' DNA exonuclease activity"/>
    <property type="evidence" value="ECO:0007669"/>
    <property type="project" value="TreeGrafter"/>
</dbReference>
<dbReference type="AlphaFoldDB" id="A0A6A5VCT3"/>
<dbReference type="GO" id="GO:0000712">
    <property type="term" value="P:resolution of meiotic recombination intermediates"/>
    <property type="evidence" value="ECO:0007669"/>
    <property type="project" value="TreeGrafter"/>
</dbReference>
<accession>A0A6A5VCT3</accession>
<dbReference type="PANTHER" id="PTHR21166">
    <property type="entry name" value="CELL DIVISION CONTROL PROTEIN 24 OB DOMAIN-CONTAINING PROTEIN-RELATED"/>
    <property type="match status" value="1"/>
</dbReference>
<organism evidence="2 3">
    <name type="scientific">Bimuria novae-zelandiae CBS 107.79</name>
    <dbReference type="NCBI Taxonomy" id="1447943"/>
    <lineage>
        <taxon>Eukaryota</taxon>
        <taxon>Fungi</taxon>
        <taxon>Dikarya</taxon>
        <taxon>Ascomycota</taxon>
        <taxon>Pezizomycotina</taxon>
        <taxon>Dothideomycetes</taxon>
        <taxon>Pleosporomycetidae</taxon>
        <taxon>Pleosporales</taxon>
        <taxon>Massarineae</taxon>
        <taxon>Didymosphaeriaceae</taxon>
        <taxon>Bimuria</taxon>
    </lineage>
</organism>
<dbReference type="OrthoDB" id="3248508at2759"/>
<dbReference type="PANTHER" id="PTHR21166:SF2">
    <property type="entry name" value="CELL DIVISION CONTROL PROTEIN 24 OB DOMAIN-CONTAINING PROTEIN-RELATED"/>
    <property type="match status" value="1"/>
</dbReference>
<proteinExistence type="predicted"/>
<reference evidence="2" key="1">
    <citation type="journal article" date="2020" name="Stud. Mycol.">
        <title>101 Dothideomycetes genomes: a test case for predicting lifestyles and emergence of pathogens.</title>
        <authorList>
            <person name="Haridas S."/>
            <person name="Albert R."/>
            <person name="Binder M."/>
            <person name="Bloem J."/>
            <person name="Labutti K."/>
            <person name="Salamov A."/>
            <person name="Andreopoulos B."/>
            <person name="Baker S."/>
            <person name="Barry K."/>
            <person name="Bills G."/>
            <person name="Bluhm B."/>
            <person name="Cannon C."/>
            <person name="Castanera R."/>
            <person name="Culley D."/>
            <person name="Daum C."/>
            <person name="Ezra D."/>
            <person name="Gonzalez J."/>
            <person name="Henrissat B."/>
            <person name="Kuo A."/>
            <person name="Liang C."/>
            <person name="Lipzen A."/>
            <person name="Lutzoni F."/>
            <person name="Magnuson J."/>
            <person name="Mondo S."/>
            <person name="Nolan M."/>
            <person name="Ohm R."/>
            <person name="Pangilinan J."/>
            <person name="Park H.-J."/>
            <person name="Ramirez L."/>
            <person name="Alfaro M."/>
            <person name="Sun H."/>
            <person name="Tritt A."/>
            <person name="Yoshinaga Y."/>
            <person name="Zwiers L.-H."/>
            <person name="Turgeon B."/>
            <person name="Goodwin S."/>
            <person name="Spatafora J."/>
            <person name="Crous P."/>
            <person name="Grigoriev I."/>
        </authorList>
    </citation>
    <scope>NUCLEOTIDE SEQUENCE</scope>
    <source>
        <strain evidence="2">CBS 107.79</strain>
    </source>
</reference>
<dbReference type="SUPFAM" id="SSF50249">
    <property type="entry name" value="Nucleic acid-binding proteins"/>
    <property type="match status" value="2"/>
</dbReference>
<evidence type="ECO:0000256" key="1">
    <source>
        <dbReference type="SAM" id="MobiDB-lite"/>
    </source>
</evidence>
<gene>
    <name evidence="2" type="ORF">BU23DRAFT_537230</name>
</gene>
<name>A0A6A5VCT3_9PLEO</name>
<sequence length="476" mass="52691">MPGSSIQSYFSSSSLAKSSPGDGFTSEELTLSSSATIDWVPILDYEESDIASLEPGPRHVTIMGRIVNFYDMPKHSKRPKAAQGLYKILIADDTGAMTVRLWYAKSMYSLKLGQLVTIWTVHISQGDGQVGLAPSAAPLFTTMFPEGERNCHFMVHERNDDGVMFTRPFGARDSQVLPGLMTLRNFTDGGFDVDDCKLLVCVKSIGARKKFTNKNGTTSDLISIGIFDNTADGYLTLYGSVSESASTWQPSHTVLLIANPGWRIDRTAKLSLNANTHLHVNPNMADARYVRALAQRLTKKEHVNPPFPSDVFDAKGAENAEVKALFKLREIDEFARSNPKAKAVGYISVLITQLHIVANYKRNMLMSSECCGIPIFASTLTAKCRQCERECVLRINPRILGPVIDETGQISTGKLIFSDAAWEQLLGRTAQQLVTAKLDVMQYLEQRLLFLRLTLGFGIYLGTEEIGRLVIWCMKA</sequence>
<dbReference type="Gene3D" id="2.40.50.140">
    <property type="entry name" value="Nucleic acid-binding proteins"/>
    <property type="match status" value="2"/>
</dbReference>
<dbReference type="EMBL" id="ML976696">
    <property type="protein sequence ID" value="KAF1971037.1"/>
    <property type="molecule type" value="Genomic_DNA"/>
</dbReference>
<evidence type="ECO:0008006" key="4">
    <source>
        <dbReference type="Google" id="ProtNLM"/>
    </source>
</evidence>
<keyword evidence="3" id="KW-1185">Reference proteome</keyword>
<dbReference type="InterPro" id="IPR012340">
    <property type="entry name" value="NA-bd_OB-fold"/>
</dbReference>
<dbReference type="Proteomes" id="UP000800036">
    <property type="component" value="Unassembled WGS sequence"/>
</dbReference>
<evidence type="ECO:0000313" key="2">
    <source>
        <dbReference type="EMBL" id="KAF1971037.1"/>
    </source>
</evidence>
<dbReference type="InterPro" id="IPR052469">
    <property type="entry name" value="MEIOB"/>
</dbReference>
<feature type="region of interest" description="Disordered" evidence="1">
    <location>
        <begin position="1"/>
        <end position="20"/>
    </location>
</feature>
<protein>
    <recommendedName>
        <fullName evidence="4">Nucleic acid-binding protein</fullName>
    </recommendedName>
</protein>
<evidence type="ECO:0000313" key="3">
    <source>
        <dbReference type="Proteomes" id="UP000800036"/>
    </source>
</evidence>
<dbReference type="GO" id="GO:0003697">
    <property type="term" value="F:single-stranded DNA binding"/>
    <property type="evidence" value="ECO:0007669"/>
    <property type="project" value="TreeGrafter"/>
</dbReference>